<evidence type="ECO:0000313" key="2">
    <source>
        <dbReference type="Proteomes" id="UP000184188"/>
    </source>
</evidence>
<name>A0A1L9SB80_9EURO</name>
<reference evidence="2" key="1">
    <citation type="journal article" date="2017" name="Genome Biol.">
        <title>Comparative genomics reveals high biological diversity and specific adaptations in the industrially and medically important fungal genus Aspergillus.</title>
        <authorList>
            <person name="de Vries R.P."/>
            <person name="Riley R."/>
            <person name="Wiebenga A."/>
            <person name="Aguilar-Osorio G."/>
            <person name="Amillis S."/>
            <person name="Uchima C.A."/>
            <person name="Anderluh G."/>
            <person name="Asadollahi M."/>
            <person name="Askin M."/>
            <person name="Barry K."/>
            <person name="Battaglia E."/>
            <person name="Bayram O."/>
            <person name="Benocci T."/>
            <person name="Braus-Stromeyer S.A."/>
            <person name="Caldana C."/>
            <person name="Canovas D."/>
            <person name="Cerqueira G.C."/>
            <person name="Chen F."/>
            <person name="Chen W."/>
            <person name="Choi C."/>
            <person name="Clum A."/>
            <person name="Dos Santos R.A."/>
            <person name="Damasio A.R."/>
            <person name="Diallinas G."/>
            <person name="Emri T."/>
            <person name="Fekete E."/>
            <person name="Flipphi M."/>
            <person name="Freyberg S."/>
            <person name="Gallo A."/>
            <person name="Gournas C."/>
            <person name="Habgood R."/>
            <person name="Hainaut M."/>
            <person name="Harispe M.L."/>
            <person name="Henrissat B."/>
            <person name="Hilden K.S."/>
            <person name="Hope R."/>
            <person name="Hossain A."/>
            <person name="Karabika E."/>
            <person name="Karaffa L."/>
            <person name="Karanyi Z."/>
            <person name="Krasevec N."/>
            <person name="Kuo A."/>
            <person name="Kusch H."/>
            <person name="LaButti K."/>
            <person name="Lagendijk E.L."/>
            <person name="Lapidus A."/>
            <person name="Levasseur A."/>
            <person name="Lindquist E."/>
            <person name="Lipzen A."/>
            <person name="Logrieco A.F."/>
            <person name="MacCabe A."/>
            <person name="Maekelae M.R."/>
            <person name="Malavazi I."/>
            <person name="Melin P."/>
            <person name="Meyer V."/>
            <person name="Mielnichuk N."/>
            <person name="Miskei M."/>
            <person name="Molnar A.P."/>
            <person name="Mule G."/>
            <person name="Ngan C.Y."/>
            <person name="Orejas M."/>
            <person name="Orosz E."/>
            <person name="Ouedraogo J.P."/>
            <person name="Overkamp K.M."/>
            <person name="Park H.-S."/>
            <person name="Perrone G."/>
            <person name="Piumi F."/>
            <person name="Punt P.J."/>
            <person name="Ram A.F."/>
            <person name="Ramon A."/>
            <person name="Rauscher S."/>
            <person name="Record E."/>
            <person name="Riano-Pachon D.M."/>
            <person name="Robert V."/>
            <person name="Roehrig J."/>
            <person name="Ruller R."/>
            <person name="Salamov A."/>
            <person name="Salih N.S."/>
            <person name="Samson R.A."/>
            <person name="Sandor E."/>
            <person name="Sanguinetti M."/>
            <person name="Schuetze T."/>
            <person name="Sepcic K."/>
            <person name="Shelest E."/>
            <person name="Sherlock G."/>
            <person name="Sophianopoulou V."/>
            <person name="Squina F.M."/>
            <person name="Sun H."/>
            <person name="Susca A."/>
            <person name="Todd R.B."/>
            <person name="Tsang A."/>
            <person name="Unkles S.E."/>
            <person name="van de Wiele N."/>
            <person name="van Rossen-Uffink D."/>
            <person name="Oliveira J.V."/>
            <person name="Vesth T.C."/>
            <person name="Visser J."/>
            <person name="Yu J.-H."/>
            <person name="Zhou M."/>
            <person name="Andersen M.R."/>
            <person name="Archer D.B."/>
            <person name="Baker S.E."/>
            <person name="Benoit I."/>
            <person name="Brakhage A.A."/>
            <person name="Braus G.H."/>
            <person name="Fischer R."/>
            <person name="Frisvad J.C."/>
            <person name="Goldman G.H."/>
            <person name="Houbraken J."/>
            <person name="Oakley B."/>
            <person name="Pocsi I."/>
            <person name="Scazzocchio C."/>
            <person name="Seiboth B."/>
            <person name="vanKuyk P.A."/>
            <person name="Wortman J."/>
            <person name="Dyer P.S."/>
            <person name="Grigoriev I.V."/>
        </authorList>
    </citation>
    <scope>NUCLEOTIDE SEQUENCE [LARGE SCALE GENOMIC DNA]</scope>
    <source>
        <strain evidence="2">CBS 506.65</strain>
    </source>
</reference>
<sequence length="59" mass="6916">MRGRTVWSRQIPKRMLEVTEISTRRLSLPRGQIGPDLWEEETANYLETQNILIYVLVTG</sequence>
<dbReference type="GeneID" id="34610201"/>
<dbReference type="RefSeq" id="XP_022578921.1">
    <property type="nucleotide sequence ID" value="XM_022723736.1"/>
</dbReference>
<dbReference type="AlphaFoldDB" id="A0A1L9SB80"/>
<evidence type="ECO:0000313" key="1">
    <source>
        <dbReference type="EMBL" id="OJJ44411.1"/>
    </source>
</evidence>
<gene>
    <name evidence="1" type="ORF">ASPZODRAFT_135234</name>
</gene>
<proteinExistence type="predicted"/>
<protein>
    <submittedName>
        <fullName evidence="1">Uncharacterized protein</fullName>
    </submittedName>
</protein>
<dbReference type="Proteomes" id="UP000184188">
    <property type="component" value="Unassembled WGS sequence"/>
</dbReference>
<organism evidence="1 2">
    <name type="scientific">Penicilliopsis zonata CBS 506.65</name>
    <dbReference type="NCBI Taxonomy" id="1073090"/>
    <lineage>
        <taxon>Eukaryota</taxon>
        <taxon>Fungi</taxon>
        <taxon>Dikarya</taxon>
        <taxon>Ascomycota</taxon>
        <taxon>Pezizomycotina</taxon>
        <taxon>Eurotiomycetes</taxon>
        <taxon>Eurotiomycetidae</taxon>
        <taxon>Eurotiales</taxon>
        <taxon>Aspergillaceae</taxon>
        <taxon>Penicilliopsis</taxon>
    </lineage>
</organism>
<dbReference type="EMBL" id="KV878348">
    <property type="protein sequence ID" value="OJJ44411.1"/>
    <property type="molecule type" value="Genomic_DNA"/>
</dbReference>
<accession>A0A1L9SB80</accession>
<keyword evidence="2" id="KW-1185">Reference proteome</keyword>
<dbReference type="VEuPathDB" id="FungiDB:ASPZODRAFT_135234"/>